<dbReference type="Pfam" id="PF01551">
    <property type="entry name" value="Peptidase_M23"/>
    <property type="match status" value="1"/>
</dbReference>
<feature type="domain" description="M23ase beta-sheet core" evidence="3">
    <location>
        <begin position="163"/>
        <end position="252"/>
    </location>
</feature>
<accession>A0A248TL35</accession>
<dbReference type="InterPro" id="IPR050570">
    <property type="entry name" value="Cell_wall_metabolism_enzyme"/>
</dbReference>
<dbReference type="SUPFAM" id="SSF51261">
    <property type="entry name" value="Duplicated hybrid motif"/>
    <property type="match status" value="1"/>
</dbReference>
<dbReference type="Gene3D" id="2.70.70.10">
    <property type="entry name" value="Glucose Permease (Domain IIA)"/>
    <property type="match status" value="1"/>
</dbReference>
<dbReference type="EMBL" id="CP022983">
    <property type="protein sequence ID" value="ASV68839.1"/>
    <property type="molecule type" value="Genomic_DNA"/>
</dbReference>
<evidence type="ECO:0000259" key="3">
    <source>
        <dbReference type="Pfam" id="PF01551"/>
    </source>
</evidence>
<feature type="region of interest" description="Disordered" evidence="1">
    <location>
        <begin position="1"/>
        <end position="36"/>
    </location>
</feature>
<dbReference type="KEGG" id="bko:CKF48_17005"/>
<keyword evidence="2" id="KW-1133">Transmembrane helix</keyword>
<name>A0A248TL35_9BACI</name>
<dbReference type="OrthoDB" id="2986589at2"/>
<dbReference type="PANTHER" id="PTHR21666:SF274">
    <property type="entry name" value="STAGE IV SPORULATION PROTEIN FA"/>
    <property type="match status" value="1"/>
</dbReference>
<keyword evidence="2" id="KW-0472">Membrane</keyword>
<dbReference type="InterPro" id="IPR011055">
    <property type="entry name" value="Dup_hybrid_motif"/>
</dbReference>
<feature type="transmembrane region" description="Helical" evidence="2">
    <location>
        <begin position="69"/>
        <end position="87"/>
    </location>
</feature>
<dbReference type="PANTHER" id="PTHR21666">
    <property type="entry name" value="PEPTIDASE-RELATED"/>
    <property type="match status" value="1"/>
</dbReference>
<dbReference type="InterPro" id="IPR016047">
    <property type="entry name" value="M23ase_b-sheet_dom"/>
</dbReference>
<organism evidence="4 5">
    <name type="scientific">Cytobacillus kochii</name>
    <dbReference type="NCBI Taxonomy" id="859143"/>
    <lineage>
        <taxon>Bacteria</taxon>
        <taxon>Bacillati</taxon>
        <taxon>Bacillota</taxon>
        <taxon>Bacilli</taxon>
        <taxon>Bacillales</taxon>
        <taxon>Bacillaceae</taxon>
        <taxon>Cytobacillus</taxon>
    </lineage>
</organism>
<dbReference type="CDD" id="cd12797">
    <property type="entry name" value="M23_peptidase"/>
    <property type="match status" value="1"/>
</dbReference>
<sequence>MSSRADDIRKRMAKRKKEMEKNKPVQKKSKKMNWLQDEERHGFDQLPSYDSPPPKDSNTNHPLFKKEVFLFKVLVSACLFLIVAIMFKNDGAIFEKPKAFVVEAMDKNFQFATVINWYEEQFGQTFALLPKQKQTEESVEEAQPSLPATGKVLQAFEQDGQKISIETNMGEKVEAANGGVVEFIGEKPGFGQTVIIQHADQSQSWYGNLAEIDVKAYDYVEKSAEVGEAATKEDGKGLFYFAIKKGDDFVDPSQVIPFE</sequence>
<dbReference type="Proteomes" id="UP000215137">
    <property type="component" value="Chromosome"/>
</dbReference>
<evidence type="ECO:0000313" key="4">
    <source>
        <dbReference type="EMBL" id="ASV68839.1"/>
    </source>
</evidence>
<dbReference type="GO" id="GO:0004222">
    <property type="term" value="F:metalloendopeptidase activity"/>
    <property type="evidence" value="ECO:0007669"/>
    <property type="project" value="TreeGrafter"/>
</dbReference>
<proteinExistence type="predicted"/>
<gene>
    <name evidence="4" type="ORF">CKF48_17005</name>
</gene>
<keyword evidence="2" id="KW-0812">Transmembrane</keyword>
<dbReference type="RefSeq" id="WP_095372406.1">
    <property type="nucleotide sequence ID" value="NZ_CANMJM010000001.1"/>
</dbReference>
<reference evidence="4 5" key="1">
    <citation type="submission" date="2017-08" db="EMBL/GenBank/DDBJ databases">
        <title>Complete Genome Sequence of Bacillus kochii Oregon-R-modENCODE STRAIN BDGP4, isolated from Drosophila melanogaster gut.</title>
        <authorList>
            <person name="Wan K.H."/>
            <person name="Yu C."/>
            <person name="Park S."/>
            <person name="Hammonds A.S."/>
            <person name="Booth B.W."/>
            <person name="Celniker S.E."/>
        </authorList>
    </citation>
    <scope>NUCLEOTIDE SEQUENCE [LARGE SCALE GENOMIC DNA]</scope>
    <source>
        <strain evidence="4 5">BDGP4</strain>
    </source>
</reference>
<keyword evidence="5" id="KW-1185">Reference proteome</keyword>
<evidence type="ECO:0000256" key="2">
    <source>
        <dbReference type="SAM" id="Phobius"/>
    </source>
</evidence>
<protein>
    <submittedName>
        <fullName evidence="4">Peptidase M23</fullName>
    </submittedName>
</protein>
<evidence type="ECO:0000313" key="5">
    <source>
        <dbReference type="Proteomes" id="UP000215137"/>
    </source>
</evidence>
<evidence type="ECO:0000256" key="1">
    <source>
        <dbReference type="SAM" id="MobiDB-lite"/>
    </source>
</evidence>
<dbReference type="AlphaFoldDB" id="A0A248TL35"/>
<feature type="compositionally biased region" description="Basic and acidic residues" evidence="1">
    <location>
        <begin position="1"/>
        <end position="10"/>
    </location>
</feature>